<dbReference type="SUPFAM" id="SSF103506">
    <property type="entry name" value="Mitochondrial carrier"/>
    <property type="match status" value="1"/>
</dbReference>
<feature type="repeat" description="Solcar" evidence="10">
    <location>
        <begin position="198"/>
        <end position="296"/>
    </location>
</feature>
<dbReference type="InterPro" id="IPR002067">
    <property type="entry name" value="MCP"/>
</dbReference>
<dbReference type="PANTHER" id="PTHR45678">
    <property type="entry name" value="MITOCHONDRIAL 2-OXODICARBOXYLATE CARRIER 1-RELATED"/>
    <property type="match status" value="1"/>
</dbReference>
<evidence type="ECO:0000256" key="9">
    <source>
        <dbReference type="ARBA" id="ARBA00023136"/>
    </source>
</evidence>
<keyword evidence="4 10" id="KW-0812">Transmembrane</keyword>
<dbReference type="GO" id="GO:0015183">
    <property type="term" value="F:L-aspartate transmembrane transporter activity"/>
    <property type="evidence" value="ECO:0007669"/>
    <property type="project" value="TreeGrafter"/>
</dbReference>
<dbReference type="InterPro" id="IPR051028">
    <property type="entry name" value="Mito_Solute_Carrier"/>
</dbReference>
<keyword evidence="3 11" id="KW-0813">Transport</keyword>
<dbReference type="EMBL" id="CAUJNA010003567">
    <property type="protein sequence ID" value="CAJ1405026.1"/>
    <property type="molecule type" value="Genomic_DNA"/>
</dbReference>
<sequence>MAEAKRPAYASFAAAAVAATTELIVMQPLDVVKTRMHLQGTGIKTGDNFQGTAAAIRGIRQSEGLAGLWRGFVPGLCVVIPRRGFKFVFYDAFISMLWTGKQKAPFQHSLVAGGMAGAAEACIITPLECVKIAMQSEKAASATGMAEFAAAMVRSGGVSSLYAGLGATVAKHTAHSCFYFAAFHETKKHAPKASSRLQQIALDLASGFIAGCAAATANNPFDVVKTRQQVGAAGALSSHAAGQEFAAGPSSWPSIASQLLRQDGISGFYKGYVAKVARLGPGSAMIFCVYEQVVSLFG</sequence>
<evidence type="ECO:0000256" key="8">
    <source>
        <dbReference type="ARBA" id="ARBA00023128"/>
    </source>
</evidence>
<dbReference type="GO" id="GO:0043490">
    <property type="term" value="P:malate-aspartate shuttle"/>
    <property type="evidence" value="ECO:0007669"/>
    <property type="project" value="TreeGrafter"/>
</dbReference>
<dbReference type="Proteomes" id="UP001178507">
    <property type="component" value="Unassembled WGS sequence"/>
</dbReference>
<evidence type="ECO:0000256" key="6">
    <source>
        <dbReference type="ARBA" id="ARBA00022792"/>
    </source>
</evidence>
<dbReference type="Pfam" id="PF00153">
    <property type="entry name" value="Mito_carr"/>
    <property type="match status" value="3"/>
</dbReference>
<dbReference type="GO" id="GO:0005743">
    <property type="term" value="C:mitochondrial inner membrane"/>
    <property type="evidence" value="ECO:0007669"/>
    <property type="project" value="UniProtKB-SubCell"/>
</dbReference>
<dbReference type="InterPro" id="IPR023395">
    <property type="entry name" value="MCP_dom_sf"/>
</dbReference>
<dbReference type="AlphaFoldDB" id="A0AA36JG57"/>
<comment type="subcellular location">
    <subcellularLocation>
        <location evidence="1">Mitochondrion inner membrane</location>
        <topology evidence="1">Multi-pass membrane protein</topology>
    </subcellularLocation>
</comment>
<evidence type="ECO:0000256" key="5">
    <source>
        <dbReference type="ARBA" id="ARBA00022737"/>
    </source>
</evidence>
<comment type="similarity">
    <text evidence="2 11">Belongs to the mitochondrial carrier (TC 2.A.29) family.</text>
</comment>
<evidence type="ECO:0000256" key="10">
    <source>
        <dbReference type="PROSITE-ProRule" id="PRU00282"/>
    </source>
</evidence>
<feature type="repeat" description="Solcar" evidence="10">
    <location>
        <begin position="104"/>
        <end position="189"/>
    </location>
</feature>
<evidence type="ECO:0000313" key="12">
    <source>
        <dbReference type="EMBL" id="CAJ1405026.1"/>
    </source>
</evidence>
<comment type="caution">
    <text evidence="12">The sequence shown here is derived from an EMBL/GenBank/DDBJ whole genome shotgun (WGS) entry which is preliminary data.</text>
</comment>
<dbReference type="PROSITE" id="PS50920">
    <property type="entry name" value="SOLCAR"/>
    <property type="match status" value="3"/>
</dbReference>
<accession>A0AA36JG57</accession>
<evidence type="ECO:0000256" key="4">
    <source>
        <dbReference type="ARBA" id="ARBA00022692"/>
    </source>
</evidence>
<feature type="repeat" description="Solcar" evidence="10">
    <location>
        <begin position="6"/>
        <end position="96"/>
    </location>
</feature>
<evidence type="ECO:0000256" key="3">
    <source>
        <dbReference type="ARBA" id="ARBA00022448"/>
    </source>
</evidence>
<proteinExistence type="inferred from homology"/>
<keyword evidence="6" id="KW-0999">Mitochondrion inner membrane</keyword>
<keyword evidence="7" id="KW-1133">Transmembrane helix</keyword>
<evidence type="ECO:0000256" key="2">
    <source>
        <dbReference type="ARBA" id="ARBA00006375"/>
    </source>
</evidence>
<dbReference type="PANTHER" id="PTHR45678:SF1">
    <property type="entry name" value="MITOCHONDRIAL 2-OXODICARBOXYLATE CARRIER 1-RELATED"/>
    <property type="match status" value="1"/>
</dbReference>
<evidence type="ECO:0000256" key="11">
    <source>
        <dbReference type="RuleBase" id="RU000488"/>
    </source>
</evidence>
<dbReference type="PRINTS" id="PR00926">
    <property type="entry name" value="MITOCARRIER"/>
</dbReference>
<gene>
    <name evidence="12" type="ORF">EVOR1521_LOCUS27356</name>
</gene>
<keyword evidence="8" id="KW-0496">Mitochondrion</keyword>
<evidence type="ECO:0000256" key="7">
    <source>
        <dbReference type="ARBA" id="ARBA00022989"/>
    </source>
</evidence>
<name>A0AA36JG57_9DINO</name>
<evidence type="ECO:0008006" key="14">
    <source>
        <dbReference type="Google" id="ProtNLM"/>
    </source>
</evidence>
<dbReference type="InterPro" id="IPR018108">
    <property type="entry name" value="MCP_transmembrane"/>
</dbReference>
<organism evidence="12 13">
    <name type="scientific">Effrenium voratum</name>
    <dbReference type="NCBI Taxonomy" id="2562239"/>
    <lineage>
        <taxon>Eukaryota</taxon>
        <taxon>Sar</taxon>
        <taxon>Alveolata</taxon>
        <taxon>Dinophyceae</taxon>
        <taxon>Suessiales</taxon>
        <taxon>Symbiodiniaceae</taxon>
        <taxon>Effrenium</taxon>
    </lineage>
</organism>
<keyword evidence="9 10" id="KW-0472">Membrane</keyword>
<protein>
    <recommendedName>
        <fullName evidence="14">Mitochondrial carrier protein</fullName>
    </recommendedName>
</protein>
<dbReference type="Gene3D" id="1.50.40.10">
    <property type="entry name" value="Mitochondrial carrier domain"/>
    <property type="match status" value="1"/>
</dbReference>
<keyword evidence="13" id="KW-1185">Reference proteome</keyword>
<keyword evidence="5" id="KW-0677">Repeat</keyword>
<dbReference type="GO" id="GO:0005313">
    <property type="term" value="F:L-glutamate transmembrane transporter activity"/>
    <property type="evidence" value="ECO:0007669"/>
    <property type="project" value="TreeGrafter"/>
</dbReference>
<evidence type="ECO:0000313" key="13">
    <source>
        <dbReference type="Proteomes" id="UP001178507"/>
    </source>
</evidence>
<evidence type="ECO:0000256" key="1">
    <source>
        <dbReference type="ARBA" id="ARBA00004448"/>
    </source>
</evidence>
<reference evidence="12" key="1">
    <citation type="submission" date="2023-08" db="EMBL/GenBank/DDBJ databases">
        <authorList>
            <person name="Chen Y."/>
            <person name="Shah S."/>
            <person name="Dougan E. K."/>
            <person name="Thang M."/>
            <person name="Chan C."/>
        </authorList>
    </citation>
    <scope>NUCLEOTIDE SEQUENCE</scope>
</reference>